<dbReference type="GO" id="GO:0044423">
    <property type="term" value="C:virion component"/>
    <property type="evidence" value="ECO:0007669"/>
    <property type="project" value="UniProtKB-KW"/>
</dbReference>
<accession>A0A514DC13</accession>
<feature type="region of interest" description="Disordered" evidence="8">
    <location>
        <begin position="188"/>
        <end position="208"/>
    </location>
</feature>
<evidence type="ECO:0000256" key="1">
    <source>
        <dbReference type="ARBA" id="ARBA00004328"/>
    </source>
</evidence>
<evidence type="ECO:0000256" key="5">
    <source>
        <dbReference type="ARBA" id="ARBA00023104"/>
    </source>
</evidence>
<evidence type="ECO:0000256" key="3">
    <source>
        <dbReference type="ARBA" id="ARBA00022804"/>
    </source>
</evidence>
<organism evidence="9">
    <name type="scientific">Leviviridae sp</name>
    <dbReference type="NCBI Taxonomy" id="2027243"/>
    <lineage>
        <taxon>Viruses</taxon>
        <taxon>Riboviria</taxon>
        <taxon>Orthornavirae</taxon>
        <taxon>Lenarviricota</taxon>
        <taxon>Leviviricetes</taxon>
        <taxon>Norzivirales</taxon>
        <taxon>Fiersviridae</taxon>
    </lineage>
</organism>
<reference evidence="9" key="1">
    <citation type="submission" date="2019-05" db="EMBL/GenBank/DDBJ databases">
        <title>Metatranscriptomic reconstruction reveals RNA viruses with the potential to shape carbon cycling in soil.</title>
        <authorList>
            <person name="Starr E.P."/>
            <person name="Nuccio E."/>
            <person name="Pett-Ridge J."/>
            <person name="Banfield J.F."/>
            <person name="Firestone M.K."/>
        </authorList>
    </citation>
    <scope>NUCLEOTIDE SEQUENCE</scope>
    <source>
        <strain evidence="9">H3_Rhizo_37_scaffold_136</strain>
    </source>
</reference>
<evidence type="ECO:0008006" key="10">
    <source>
        <dbReference type="Google" id="ProtNLM"/>
    </source>
</evidence>
<evidence type="ECO:0000256" key="2">
    <source>
        <dbReference type="ARBA" id="ARBA00022581"/>
    </source>
</evidence>
<evidence type="ECO:0000256" key="6">
    <source>
        <dbReference type="ARBA" id="ARBA00023296"/>
    </source>
</evidence>
<keyword evidence="3" id="KW-1161">Viral attachment to host cell</keyword>
<keyword evidence="4" id="KW-0946">Virion</keyword>
<evidence type="ECO:0000256" key="8">
    <source>
        <dbReference type="SAM" id="MobiDB-lite"/>
    </source>
</evidence>
<gene>
    <name evidence="9" type="ORF">H3Rhizo37136_000003</name>
</gene>
<keyword evidence="5" id="KW-1175">Viral attachment to host cell pilus</keyword>
<keyword evidence="2" id="KW-0945">Host-virus interaction</keyword>
<name>A0A514DC13_9VIRU</name>
<dbReference type="GO" id="GO:0039666">
    <property type="term" value="P:virion attachment to host cell pilus"/>
    <property type="evidence" value="ECO:0007669"/>
    <property type="project" value="UniProtKB-KW"/>
</dbReference>
<comment type="subcellular location">
    <subcellularLocation>
        <location evidence="1">Virion</location>
    </subcellularLocation>
</comment>
<comment type="similarity">
    <text evidence="7">Belongs to the Leviviricetes maturation protein family.</text>
</comment>
<evidence type="ECO:0000313" key="9">
    <source>
        <dbReference type="EMBL" id="QDH91154.1"/>
    </source>
</evidence>
<dbReference type="Pfam" id="PF03863">
    <property type="entry name" value="Phage_mat-A"/>
    <property type="match status" value="1"/>
</dbReference>
<keyword evidence="6" id="KW-1160">Virus entry into host cell</keyword>
<protein>
    <recommendedName>
        <fullName evidence="10">Maturation</fullName>
    </recommendedName>
</protein>
<sequence length="351" mass="39131">MAGPFRKSETQYLYDAGGFKYPVFYYDRIWNTQKRPYKHAMAFAYENFRYQILADRSDGGSASPNQIGFMDPSDAINSSYEQLTNGIGEQSQFANNLLEAKESIGMIESRGLQIVKSLRSLRKGNVAGAISALGSPQPTRGQKNALSRAKSVSDQWLELHFGWVPLIQDIHAASNTLSKTDFGSRRITGSGNLSAQSNERVDNSPSNFERNSVRQKVNVRQVCRIRVSNPNAFLANQFGVVNPASVAWEAVPYSFVVDWFANVGQCLNAMTDFVGLTVEDAFVTTFWQNSFDHSVQYLRPQDFQYSHSDRTTQVRCIRGFGVQGPVLKLKPFKGLSVTRGATAIALVLQHL</sequence>
<evidence type="ECO:0000256" key="7">
    <source>
        <dbReference type="ARBA" id="ARBA00035110"/>
    </source>
</evidence>
<evidence type="ECO:0000256" key="4">
    <source>
        <dbReference type="ARBA" id="ARBA00022844"/>
    </source>
</evidence>
<dbReference type="InterPro" id="IPR005563">
    <property type="entry name" value="A_protein"/>
</dbReference>
<dbReference type="EMBL" id="MN036044">
    <property type="protein sequence ID" value="QDH91154.1"/>
    <property type="molecule type" value="Genomic_RNA"/>
</dbReference>
<proteinExistence type="inferred from homology"/>